<organism evidence="4 6">
    <name type="scientific">Gordonia hongkongensis</name>
    <dbReference type="NCBI Taxonomy" id="1701090"/>
    <lineage>
        <taxon>Bacteria</taxon>
        <taxon>Bacillati</taxon>
        <taxon>Actinomycetota</taxon>
        <taxon>Actinomycetes</taxon>
        <taxon>Mycobacteriales</taxon>
        <taxon>Gordoniaceae</taxon>
        <taxon>Gordonia</taxon>
    </lineage>
</organism>
<protein>
    <recommendedName>
        <fullName evidence="7">DUF4307 domain-containing protein</fullName>
    </recommendedName>
</protein>
<evidence type="ECO:0000313" key="3">
    <source>
        <dbReference type="EMBL" id="MDF6101947.1"/>
    </source>
</evidence>
<keyword evidence="5" id="KW-1185">Reference proteome</keyword>
<evidence type="ECO:0000256" key="2">
    <source>
        <dbReference type="SAM" id="Phobius"/>
    </source>
</evidence>
<evidence type="ECO:0000313" key="4">
    <source>
        <dbReference type="EMBL" id="WFP23351.1"/>
    </source>
</evidence>
<evidence type="ECO:0000313" key="6">
    <source>
        <dbReference type="Proteomes" id="UP001213504"/>
    </source>
</evidence>
<name>A0AAX3T334_9ACTN</name>
<feature type="transmembrane region" description="Helical" evidence="2">
    <location>
        <begin position="38"/>
        <end position="64"/>
    </location>
</feature>
<dbReference type="RefSeq" id="WP_242697075.1">
    <property type="nucleotide sequence ID" value="NZ_CP121270.1"/>
</dbReference>
<dbReference type="EMBL" id="CP121270">
    <property type="protein sequence ID" value="WFP23351.1"/>
    <property type="molecule type" value="Genomic_DNA"/>
</dbReference>
<keyword evidence="2" id="KW-0812">Transmembrane</keyword>
<keyword evidence="2" id="KW-1133">Transmembrane helix</keyword>
<gene>
    <name evidence="3" type="ORF">L2299_12855</name>
    <name evidence="4" type="ORF">P9A14_14370</name>
</gene>
<evidence type="ECO:0000313" key="5">
    <source>
        <dbReference type="Proteomes" id="UP001152308"/>
    </source>
</evidence>
<proteinExistence type="predicted"/>
<reference evidence="3" key="1">
    <citation type="journal article" date="2022" name="Data Brief">
        <title>Draft genome sequence data of Gordonia hongkongensis strain EUFUS-Z928 isolated from the octocoral Eunicea fusca.</title>
        <authorList>
            <person name="Sanchez-Suarez J."/>
            <person name="Diaz L."/>
            <person name="Melo-Bolivar J."/>
            <person name="Villamil L."/>
        </authorList>
    </citation>
    <scope>NUCLEOTIDE SEQUENCE</scope>
    <source>
        <strain evidence="3">EUFUS-Z928</strain>
    </source>
</reference>
<keyword evidence="2" id="KW-0472">Membrane</keyword>
<dbReference type="Proteomes" id="UP001213504">
    <property type="component" value="Chromosome"/>
</dbReference>
<accession>A0AAX3T334</accession>
<reference evidence="4" key="3">
    <citation type="submission" date="2023-04" db="EMBL/GenBank/DDBJ databases">
        <title>Complete genome sequence of a phthalic acid esters degrading bacterial strain.</title>
        <authorList>
            <person name="Weng L."/>
            <person name="Jia Y."/>
            <person name="Ren L."/>
        </authorList>
    </citation>
    <scope>NUCLEOTIDE SEQUENCE</scope>
    <source>
        <strain evidence="4">RL-LY01</strain>
    </source>
</reference>
<dbReference type="Proteomes" id="UP001152308">
    <property type="component" value="Unassembled WGS sequence"/>
</dbReference>
<dbReference type="AlphaFoldDB" id="A0AAX3T334"/>
<reference evidence="3" key="2">
    <citation type="submission" date="2022-01" db="EMBL/GenBank/DDBJ databases">
        <authorList>
            <person name="Sanchez-Suarez J."/>
            <person name="Villamil L."/>
            <person name="Diaz L.E."/>
        </authorList>
    </citation>
    <scope>NUCLEOTIDE SEQUENCE</scope>
    <source>
        <strain evidence="3">EUFUS-Z928</strain>
    </source>
</reference>
<feature type="region of interest" description="Disordered" evidence="1">
    <location>
        <begin position="1"/>
        <end position="27"/>
    </location>
</feature>
<evidence type="ECO:0008006" key="7">
    <source>
        <dbReference type="Google" id="ProtNLM"/>
    </source>
</evidence>
<evidence type="ECO:0000256" key="1">
    <source>
        <dbReference type="SAM" id="MobiDB-lite"/>
    </source>
</evidence>
<sequence>MDRGTGGSMTPGYGPAPEMWLDPGPPLPRRTWQRRTRVPVIVATAVALIVFAVIVGVAVVAGLLTTPTFTAKGGVVADCLTENAALPDGGTLARGAPVVLYDAAGGEVATTTLSVFLRGDDGCQLTFEVSGVEYTDAGYLVSVGDADGRFSESVSTAALQQGAVLRPLG</sequence>
<dbReference type="EMBL" id="JAKJLQ010000008">
    <property type="protein sequence ID" value="MDF6101947.1"/>
    <property type="molecule type" value="Genomic_DNA"/>
</dbReference>